<protein>
    <recommendedName>
        <fullName evidence="3">2'-5' RNA ligase</fullName>
    </recommendedName>
</protein>
<dbReference type="SUPFAM" id="SSF55144">
    <property type="entry name" value="LigT-like"/>
    <property type="match status" value="1"/>
</dbReference>
<comment type="caution">
    <text evidence="1">The sequence shown here is derived from an EMBL/GenBank/DDBJ whole genome shotgun (WGS) entry which is preliminary data.</text>
</comment>
<dbReference type="OrthoDB" id="105788at2157"/>
<evidence type="ECO:0008006" key="3">
    <source>
        <dbReference type="Google" id="ProtNLM"/>
    </source>
</evidence>
<organism evidence="1 2">
    <name type="scientific">Methanoculleus sediminis</name>
    <dbReference type="NCBI Taxonomy" id="1550566"/>
    <lineage>
        <taxon>Archaea</taxon>
        <taxon>Methanobacteriati</taxon>
        <taxon>Methanobacteriota</taxon>
        <taxon>Stenosarchaea group</taxon>
        <taxon>Methanomicrobia</taxon>
        <taxon>Methanomicrobiales</taxon>
        <taxon>Methanomicrobiaceae</taxon>
        <taxon>Methanoculleus</taxon>
    </lineage>
</organism>
<evidence type="ECO:0000313" key="1">
    <source>
        <dbReference type="EMBL" id="KLK88435.1"/>
    </source>
</evidence>
<proteinExistence type="predicted"/>
<dbReference type="Pfam" id="PF13563">
    <property type="entry name" value="2_5_RNA_ligase2"/>
    <property type="match status" value="1"/>
</dbReference>
<dbReference type="Gene3D" id="3.90.1140.10">
    <property type="entry name" value="Cyclic phosphodiesterase"/>
    <property type="match status" value="1"/>
</dbReference>
<keyword evidence="2" id="KW-1185">Reference proteome</keyword>
<gene>
    <name evidence="1" type="ORF">SZ63_05290</name>
</gene>
<reference evidence="1 2" key="1">
    <citation type="journal article" date="2015" name="Int. J. Syst. Evol. Microbiol.">
        <title>Methanoculleus sediminis sp. nov., a methanogen from sediments near a submarine mud volcano.</title>
        <authorList>
            <person name="Chen S.C."/>
            <person name="Chen M.F."/>
            <person name="Lai M.C."/>
            <person name="Weng C.Y."/>
            <person name="Wu S.Y."/>
            <person name="Lin S."/>
            <person name="Yang T.F."/>
            <person name="Chen P.C."/>
        </authorList>
    </citation>
    <scope>NUCLEOTIDE SEQUENCE [LARGE SCALE GENOMIC DNA]</scope>
    <source>
        <strain evidence="1 2">S3Fa</strain>
    </source>
</reference>
<dbReference type="AlphaFoldDB" id="A0A0H1QZQ9"/>
<dbReference type="Proteomes" id="UP000035301">
    <property type="component" value="Unassembled WGS sequence"/>
</dbReference>
<evidence type="ECO:0000313" key="2">
    <source>
        <dbReference type="Proteomes" id="UP000035301"/>
    </source>
</evidence>
<sequence length="245" mass="26817">MGVTRREVNVRRKTLFYPTALFGPMYELPETIAVDVVLLPPGPIMDMAIGANRTLLAGYPDGGIRLDRENCLPHISVAMFPARSGDIPEIVAKVERITRQCSPMALAIDAVAKHRSSTRGTISVFHILRTEILQLFHKSVMNSLKPYPAPATGPEMFAGEASAPSVDCLLRFPKTSVYERYSPHITIGFGDLPEIIPGIDFPIRFEVTKAALCHLGSHCTCRRILAVFDLGLRAHGGRGGTAARR</sequence>
<accession>A0A0H1QZQ9</accession>
<dbReference type="EMBL" id="JXOJ01000002">
    <property type="protein sequence ID" value="KLK88435.1"/>
    <property type="molecule type" value="Genomic_DNA"/>
</dbReference>
<name>A0A0H1QZQ9_9EURY</name>
<dbReference type="InterPro" id="IPR009097">
    <property type="entry name" value="Cyclic_Pdiesterase"/>
</dbReference>
<dbReference type="PATRIC" id="fig|1550566.3.peg.1135"/>